<dbReference type="EMBL" id="GGEC01026089">
    <property type="protein sequence ID" value="MBX06573.1"/>
    <property type="molecule type" value="Transcribed_RNA"/>
</dbReference>
<dbReference type="EMBL" id="GGEC01026090">
    <property type="protein sequence ID" value="MBX06574.1"/>
    <property type="molecule type" value="Transcribed_RNA"/>
</dbReference>
<sequence>MHLPTCVVYVGGNSKWDMTPLRLQSHKTWILSLTDLQVLQCQVLHSLLISLGLDHFLHIRPGQIEESISPALLSFLGVPESSFLWSCQSHEQ</sequence>
<name>A0A2P2KLH5_RHIMU</name>
<proteinExistence type="predicted"/>
<accession>A0A2P2KLH5</accession>
<dbReference type="AlphaFoldDB" id="A0A2P2KLH5"/>
<reference evidence="1" key="1">
    <citation type="submission" date="2018-02" db="EMBL/GenBank/DDBJ databases">
        <title>Rhizophora mucronata_Transcriptome.</title>
        <authorList>
            <person name="Meera S.P."/>
            <person name="Sreeshan A."/>
            <person name="Augustine A."/>
        </authorList>
    </citation>
    <scope>NUCLEOTIDE SEQUENCE</scope>
    <source>
        <tissue evidence="1">Leaf</tissue>
    </source>
</reference>
<evidence type="ECO:0000313" key="1">
    <source>
        <dbReference type="EMBL" id="MBX06574.1"/>
    </source>
</evidence>
<organism evidence="1">
    <name type="scientific">Rhizophora mucronata</name>
    <name type="common">Asiatic mangrove</name>
    <dbReference type="NCBI Taxonomy" id="61149"/>
    <lineage>
        <taxon>Eukaryota</taxon>
        <taxon>Viridiplantae</taxon>
        <taxon>Streptophyta</taxon>
        <taxon>Embryophyta</taxon>
        <taxon>Tracheophyta</taxon>
        <taxon>Spermatophyta</taxon>
        <taxon>Magnoliopsida</taxon>
        <taxon>eudicotyledons</taxon>
        <taxon>Gunneridae</taxon>
        <taxon>Pentapetalae</taxon>
        <taxon>rosids</taxon>
        <taxon>fabids</taxon>
        <taxon>Malpighiales</taxon>
        <taxon>Rhizophoraceae</taxon>
        <taxon>Rhizophora</taxon>
    </lineage>
</organism>
<protein>
    <submittedName>
        <fullName evidence="1">Uncharacterized protein MANES_04G004400</fullName>
    </submittedName>
</protein>